<dbReference type="OrthoDB" id="595416at2"/>
<dbReference type="EMBL" id="CP000492">
    <property type="protein sequence ID" value="ABL66257.1"/>
    <property type="molecule type" value="Genomic_DNA"/>
</dbReference>
<dbReference type="InterPro" id="IPR010982">
    <property type="entry name" value="Lambda_DNA-bd_dom_sf"/>
</dbReference>
<accession>A1BIN0</accession>
<sequence length="115" mass="12691">MKIEGTLTDEAILGELGARLAQRRLELQLSQGALAAQAGVSKRTVERVEAGATTQMSSMIRVMRVLGLLERLEALVPEAGPRPMELLKLKGKARKRARTKQKPAEEKPWTWGDES</sequence>
<dbReference type="CDD" id="cd00093">
    <property type="entry name" value="HTH_XRE"/>
    <property type="match status" value="1"/>
</dbReference>
<dbReference type="Proteomes" id="UP000008701">
    <property type="component" value="Chromosome"/>
</dbReference>
<evidence type="ECO:0000313" key="3">
    <source>
        <dbReference type="EMBL" id="ABL66257.1"/>
    </source>
</evidence>
<name>A1BIN0_CHLPD</name>
<evidence type="ECO:0000313" key="4">
    <source>
        <dbReference type="Proteomes" id="UP000008701"/>
    </source>
</evidence>
<evidence type="ECO:0000259" key="2">
    <source>
        <dbReference type="PROSITE" id="PS50943"/>
    </source>
</evidence>
<reference evidence="3 4" key="1">
    <citation type="submission" date="2006-12" db="EMBL/GenBank/DDBJ databases">
        <title>Complete sequence of Chlorobium phaeobacteroides DSM 266.</title>
        <authorList>
            <consortium name="US DOE Joint Genome Institute"/>
            <person name="Copeland A."/>
            <person name="Lucas S."/>
            <person name="Lapidus A."/>
            <person name="Barry K."/>
            <person name="Detter J.C."/>
            <person name="Glavina del Rio T."/>
            <person name="Hammon N."/>
            <person name="Israni S."/>
            <person name="Pitluck S."/>
            <person name="Goltsman E."/>
            <person name="Schmutz J."/>
            <person name="Larimer F."/>
            <person name="Land M."/>
            <person name="Hauser L."/>
            <person name="Mikhailova N."/>
            <person name="Li T."/>
            <person name="Overmann J."/>
            <person name="Bryant D.A."/>
            <person name="Richardson P."/>
        </authorList>
    </citation>
    <scope>NUCLEOTIDE SEQUENCE [LARGE SCALE GENOMIC DNA]</scope>
    <source>
        <strain evidence="3 4">DSM 266</strain>
    </source>
</reference>
<organism evidence="3 4">
    <name type="scientific">Chlorobium phaeobacteroides (strain DSM 266 / SMG 266 / 2430)</name>
    <dbReference type="NCBI Taxonomy" id="290317"/>
    <lineage>
        <taxon>Bacteria</taxon>
        <taxon>Pseudomonadati</taxon>
        <taxon>Chlorobiota</taxon>
        <taxon>Chlorobiia</taxon>
        <taxon>Chlorobiales</taxon>
        <taxon>Chlorobiaceae</taxon>
        <taxon>Chlorobium/Pelodictyon group</taxon>
        <taxon>Chlorobium</taxon>
    </lineage>
</organism>
<evidence type="ECO:0000256" key="1">
    <source>
        <dbReference type="SAM" id="MobiDB-lite"/>
    </source>
</evidence>
<dbReference type="STRING" id="290317.Cpha266_2265"/>
<dbReference type="RefSeq" id="WP_011746049.1">
    <property type="nucleotide sequence ID" value="NC_008639.1"/>
</dbReference>
<gene>
    <name evidence="3" type="ordered locus">Cpha266_2265</name>
</gene>
<dbReference type="GO" id="GO:0003677">
    <property type="term" value="F:DNA binding"/>
    <property type="evidence" value="ECO:0007669"/>
    <property type="project" value="InterPro"/>
</dbReference>
<dbReference type="SMART" id="SM00530">
    <property type="entry name" value="HTH_XRE"/>
    <property type="match status" value="1"/>
</dbReference>
<feature type="region of interest" description="Disordered" evidence="1">
    <location>
        <begin position="90"/>
        <end position="115"/>
    </location>
</feature>
<dbReference type="PROSITE" id="PS50943">
    <property type="entry name" value="HTH_CROC1"/>
    <property type="match status" value="1"/>
</dbReference>
<dbReference type="InterPro" id="IPR001387">
    <property type="entry name" value="Cro/C1-type_HTH"/>
</dbReference>
<keyword evidence="4" id="KW-1185">Reference proteome</keyword>
<dbReference type="HOGENOM" id="CLU_153788_0_0_10"/>
<dbReference type="Pfam" id="PF13560">
    <property type="entry name" value="HTH_31"/>
    <property type="match status" value="1"/>
</dbReference>
<dbReference type="eggNOG" id="COG1396">
    <property type="taxonomic scope" value="Bacteria"/>
</dbReference>
<feature type="domain" description="HTH cro/C1-type" evidence="2">
    <location>
        <begin position="20"/>
        <end position="72"/>
    </location>
</feature>
<proteinExistence type="predicted"/>
<dbReference type="Gene3D" id="1.10.260.40">
    <property type="entry name" value="lambda repressor-like DNA-binding domains"/>
    <property type="match status" value="1"/>
</dbReference>
<protein>
    <submittedName>
        <fullName evidence="3">Helix-turn-helix domain protein</fullName>
    </submittedName>
</protein>
<dbReference type="SUPFAM" id="SSF47413">
    <property type="entry name" value="lambda repressor-like DNA-binding domains"/>
    <property type="match status" value="1"/>
</dbReference>
<dbReference type="AlphaFoldDB" id="A1BIN0"/>
<dbReference type="KEGG" id="cph:Cpha266_2265"/>
<feature type="compositionally biased region" description="Basic residues" evidence="1">
    <location>
        <begin position="90"/>
        <end position="101"/>
    </location>
</feature>